<dbReference type="GO" id="GO:0006004">
    <property type="term" value="P:fucose metabolic process"/>
    <property type="evidence" value="ECO:0007669"/>
    <property type="project" value="InterPro"/>
</dbReference>
<evidence type="ECO:0000256" key="3">
    <source>
        <dbReference type="ARBA" id="ARBA00012662"/>
    </source>
</evidence>
<accession>X0XES6</accession>
<feature type="domain" description="Glycoside hydrolase family 29 N-terminal" evidence="7">
    <location>
        <begin position="36"/>
        <end position="215"/>
    </location>
</feature>
<name>X0XES6_9ZZZZ</name>
<dbReference type="SUPFAM" id="SSF51445">
    <property type="entry name" value="(Trans)glycosidases"/>
    <property type="match status" value="1"/>
</dbReference>
<dbReference type="Pfam" id="PF01120">
    <property type="entry name" value="Alpha_L_fucos"/>
    <property type="match status" value="1"/>
</dbReference>
<dbReference type="GO" id="GO:0004560">
    <property type="term" value="F:alpha-L-fucosidase activity"/>
    <property type="evidence" value="ECO:0007669"/>
    <property type="project" value="InterPro"/>
</dbReference>
<feature type="non-terminal residue" evidence="8">
    <location>
        <position position="229"/>
    </location>
</feature>
<dbReference type="PANTHER" id="PTHR10030:SF37">
    <property type="entry name" value="ALPHA-L-FUCOSIDASE-RELATED"/>
    <property type="match status" value="1"/>
</dbReference>
<keyword evidence="6" id="KW-0326">Glycosidase</keyword>
<comment type="caution">
    <text evidence="8">The sequence shown here is derived from an EMBL/GenBank/DDBJ whole genome shotgun (WGS) entry which is preliminary data.</text>
</comment>
<dbReference type="PANTHER" id="PTHR10030">
    <property type="entry name" value="ALPHA-L-FUCOSIDASE"/>
    <property type="match status" value="1"/>
</dbReference>
<evidence type="ECO:0000256" key="4">
    <source>
        <dbReference type="ARBA" id="ARBA00022729"/>
    </source>
</evidence>
<evidence type="ECO:0000256" key="2">
    <source>
        <dbReference type="ARBA" id="ARBA00007951"/>
    </source>
</evidence>
<evidence type="ECO:0000256" key="1">
    <source>
        <dbReference type="ARBA" id="ARBA00004071"/>
    </source>
</evidence>
<dbReference type="EC" id="3.2.1.51" evidence="3"/>
<comment type="similarity">
    <text evidence="2">Belongs to the glycosyl hydrolase 29 family.</text>
</comment>
<gene>
    <name evidence="8" type="ORF">S01H1_64374</name>
</gene>
<proteinExistence type="inferred from homology"/>
<keyword evidence="5" id="KW-0378">Hydrolase</keyword>
<dbReference type="GO" id="GO:0016139">
    <property type="term" value="P:glycoside catabolic process"/>
    <property type="evidence" value="ECO:0007669"/>
    <property type="project" value="TreeGrafter"/>
</dbReference>
<dbReference type="InterPro" id="IPR017853">
    <property type="entry name" value="GH"/>
</dbReference>
<dbReference type="InterPro" id="IPR000933">
    <property type="entry name" value="Glyco_hydro_29"/>
</dbReference>
<dbReference type="SMART" id="SM00812">
    <property type="entry name" value="Alpha_L_fucos"/>
    <property type="match status" value="1"/>
</dbReference>
<sequence>MRRAACVVMFAGLLTMQPDCLGAAESAPGAKPPAADADSLRRWQEMRFGMFIHWGPVSLKGTEIGWSRGKQVPKDEYDQLYTKFNPTRFDADEWVEVAKAAGMKYLVITSKHHDGFCLWDSKLTEYDMMSTPFGRDVLKELSAACKRQGIQFSTYYSICDWHHPDYPTDSPGGRARKAEPHMDRYVAYMQGHLRELIEGYGPLGILWFDGEWEEPWMHRHGLDLYAYVR</sequence>
<dbReference type="Gene3D" id="3.20.20.80">
    <property type="entry name" value="Glycosidases"/>
    <property type="match status" value="1"/>
</dbReference>
<organism evidence="8">
    <name type="scientific">marine sediment metagenome</name>
    <dbReference type="NCBI Taxonomy" id="412755"/>
    <lineage>
        <taxon>unclassified sequences</taxon>
        <taxon>metagenomes</taxon>
        <taxon>ecological metagenomes</taxon>
    </lineage>
</organism>
<evidence type="ECO:0000313" key="8">
    <source>
        <dbReference type="EMBL" id="GAG41595.1"/>
    </source>
</evidence>
<reference evidence="8" key="1">
    <citation type="journal article" date="2014" name="Front. Microbiol.">
        <title>High frequency of phylogenetically diverse reductive dehalogenase-homologous genes in deep subseafloor sedimentary metagenomes.</title>
        <authorList>
            <person name="Kawai M."/>
            <person name="Futagami T."/>
            <person name="Toyoda A."/>
            <person name="Takaki Y."/>
            <person name="Nishi S."/>
            <person name="Hori S."/>
            <person name="Arai W."/>
            <person name="Tsubouchi T."/>
            <person name="Morono Y."/>
            <person name="Uchiyama I."/>
            <person name="Ito T."/>
            <person name="Fujiyama A."/>
            <person name="Inagaki F."/>
            <person name="Takami H."/>
        </authorList>
    </citation>
    <scope>NUCLEOTIDE SEQUENCE</scope>
    <source>
        <strain evidence="8">Expedition CK06-06</strain>
    </source>
</reference>
<comment type="function">
    <text evidence="1">Alpha-L-fucosidase is responsible for hydrolyzing the alpha-1,6-linked fucose joined to the reducing-end N-acetylglucosamine of the carbohydrate moieties of glycoproteins.</text>
</comment>
<dbReference type="GO" id="GO:0005764">
    <property type="term" value="C:lysosome"/>
    <property type="evidence" value="ECO:0007669"/>
    <property type="project" value="TreeGrafter"/>
</dbReference>
<dbReference type="EMBL" id="BARS01042426">
    <property type="protein sequence ID" value="GAG41595.1"/>
    <property type="molecule type" value="Genomic_DNA"/>
</dbReference>
<evidence type="ECO:0000256" key="5">
    <source>
        <dbReference type="ARBA" id="ARBA00022801"/>
    </source>
</evidence>
<dbReference type="AlphaFoldDB" id="X0XES6"/>
<dbReference type="InterPro" id="IPR057739">
    <property type="entry name" value="Glyco_hydro_29_N"/>
</dbReference>
<dbReference type="PRINTS" id="PR00741">
    <property type="entry name" value="GLHYDRLASE29"/>
</dbReference>
<dbReference type="InterPro" id="IPR016286">
    <property type="entry name" value="FUC_metazoa-typ"/>
</dbReference>
<evidence type="ECO:0000259" key="7">
    <source>
        <dbReference type="Pfam" id="PF01120"/>
    </source>
</evidence>
<evidence type="ECO:0000256" key="6">
    <source>
        <dbReference type="ARBA" id="ARBA00023295"/>
    </source>
</evidence>
<keyword evidence="4" id="KW-0732">Signal</keyword>
<protein>
    <recommendedName>
        <fullName evidence="3">alpha-L-fucosidase</fullName>
        <ecNumber evidence="3">3.2.1.51</ecNumber>
    </recommendedName>
</protein>